<reference evidence="2" key="1">
    <citation type="submission" date="2020-02" db="EMBL/GenBank/DDBJ databases">
        <authorList>
            <person name="Meier V. D."/>
        </authorList>
    </citation>
    <scope>NUCLEOTIDE SEQUENCE</scope>
    <source>
        <strain evidence="2">AVDCRST_MAG05</strain>
    </source>
</reference>
<dbReference type="EMBL" id="CADCVM010000324">
    <property type="protein sequence ID" value="CAA9509269.1"/>
    <property type="molecule type" value="Genomic_DNA"/>
</dbReference>
<dbReference type="PANTHER" id="PTHR12121:SF36">
    <property type="entry name" value="ENDONUCLEASE_EXONUCLEASE_PHOSPHATASE DOMAIN-CONTAINING PROTEIN"/>
    <property type="match status" value="1"/>
</dbReference>
<dbReference type="CDD" id="cd09083">
    <property type="entry name" value="EEP-1"/>
    <property type="match status" value="1"/>
</dbReference>
<evidence type="ECO:0000313" key="2">
    <source>
        <dbReference type="EMBL" id="CAA9509269.1"/>
    </source>
</evidence>
<feature type="domain" description="Endonuclease/exonuclease/phosphatase" evidence="1">
    <location>
        <begin position="9"/>
        <end position="266"/>
    </location>
</feature>
<gene>
    <name evidence="2" type="ORF">AVDCRST_MAG05-2921</name>
</gene>
<dbReference type="PANTHER" id="PTHR12121">
    <property type="entry name" value="CARBON CATABOLITE REPRESSOR PROTEIN 4"/>
    <property type="match status" value="1"/>
</dbReference>
<organism evidence="2">
    <name type="scientific">uncultured Rubrobacteraceae bacterium</name>
    <dbReference type="NCBI Taxonomy" id="349277"/>
    <lineage>
        <taxon>Bacteria</taxon>
        <taxon>Bacillati</taxon>
        <taxon>Actinomycetota</taxon>
        <taxon>Rubrobacteria</taxon>
        <taxon>Rubrobacterales</taxon>
        <taxon>Rubrobacteraceae</taxon>
        <taxon>environmental samples</taxon>
    </lineage>
</organism>
<proteinExistence type="predicted"/>
<protein>
    <recommendedName>
        <fullName evidence="1">Endonuclease/exonuclease/phosphatase domain-containing protein</fullName>
    </recommendedName>
</protein>
<name>A0A6J4SZM7_9ACTN</name>
<dbReference type="Pfam" id="PF03372">
    <property type="entry name" value="Exo_endo_phos"/>
    <property type="match status" value="1"/>
</dbReference>
<dbReference type="Gene3D" id="3.60.10.10">
    <property type="entry name" value="Endonuclease/exonuclease/phosphatase"/>
    <property type="match status" value="1"/>
</dbReference>
<dbReference type="AlphaFoldDB" id="A0A6J4SZM7"/>
<dbReference type="InterPro" id="IPR050410">
    <property type="entry name" value="CCR4/nocturin_mRNA_transcr"/>
</dbReference>
<sequence length="277" mass="31117">MEGRGMRVMSFNVRGASHRDGINAWPDRAGINVRAIKAYAPDLIGLQEVHAPNLEVYERDLPGYARILGPAYGTDTVEEFAAIFYDAERFEELDAGGFWLSDTPEESSASWGNEVVRSANWAVLRCRRTGVAFLHANTHLDHMSEKARVEGNKLIVRQTEETSENHGHPPTIVTGDFNCKPGSAPYEVFREHEFTDTFLAAGNRDDEDAYTFHAFKGSRFKPSDTDKPFGRIDWILLRDTAGRLEVLSHRIPRDADEEAGLYPSDHYPVFADLSISE</sequence>
<accession>A0A6J4SZM7</accession>
<dbReference type="InterPro" id="IPR005135">
    <property type="entry name" value="Endo/exonuclease/phosphatase"/>
</dbReference>
<evidence type="ECO:0000259" key="1">
    <source>
        <dbReference type="Pfam" id="PF03372"/>
    </source>
</evidence>
<dbReference type="InterPro" id="IPR036691">
    <property type="entry name" value="Endo/exonu/phosph_ase_sf"/>
</dbReference>
<dbReference type="GO" id="GO:0000175">
    <property type="term" value="F:3'-5'-RNA exonuclease activity"/>
    <property type="evidence" value="ECO:0007669"/>
    <property type="project" value="TreeGrafter"/>
</dbReference>
<dbReference type="SUPFAM" id="SSF56219">
    <property type="entry name" value="DNase I-like"/>
    <property type="match status" value="1"/>
</dbReference>